<proteinExistence type="predicted"/>
<reference evidence="3" key="1">
    <citation type="submission" date="2023-03" db="EMBL/GenBank/DDBJ databases">
        <title>Massive genome expansion in bonnet fungi (Mycena s.s.) driven by repeated elements and novel gene families across ecological guilds.</title>
        <authorList>
            <consortium name="Lawrence Berkeley National Laboratory"/>
            <person name="Harder C.B."/>
            <person name="Miyauchi S."/>
            <person name="Viragh M."/>
            <person name="Kuo A."/>
            <person name="Thoen E."/>
            <person name="Andreopoulos B."/>
            <person name="Lu D."/>
            <person name="Skrede I."/>
            <person name="Drula E."/>
            <person name="Henrissat B."/>
            <person name="Morin E."/>
            <person name="Kohler A."/>
            <person name="Barry K."/>
            <person name="LaButti K."/>
            <person name="Morin E."/>
            <person name="Salamov A."/>
            <person name="Lipzen A."/>
            <person name="Mereny Z."/>
            <person name="Hegedus B."/>
            <person name="Baldrian P."/>
            <person name="Stursova M."/>
            <person name="Weitz H."/>
            <person name="Taylor A."/>
            <person name="Grigoriev I.V."/>
            <person name="Nagy L.G."/>
            <person name="Martin F."/>
            <person name="Kauserud H."/>
        </authorList>
    </citation>
    <scope>NUCLEOTIDE SEQUENCE</scope>
    <source>
        <strain evidence="3">CBHHK182m</strain>
    </source>
</reference>
<feature type="region of interest" description="Disordered" evidence="1">
    <location>
        <begin position="1"/>
        <end position="50"/>
    </location>
</feature>
<feature type="region of interest" description="Disordered" evidence="1">
    <location>
        <begin position="383"/>
        <end position="404"/>
    </location>
</feature>
<feature type="compositionally biased region" description="Basic and acidic residues" evidence="1">
    <location>
        <begin position="536"/>
        <end position="563"/>
    </location>
</feature>
<feature type="region of interest" description="Disordered" evidence="1">
    <location>
        <begin position="463"/>
        <end position="491"/>
    </location>
</feature>
<feature type="region of interest" description="Disordered" evidence="1">
    <location>
        <begin position="108"/>
        <end position="161"/>
    </location>
</feature>
<feature type="transmembrane region" description="Helical" evidence="2">
    <location>
        <begin position="182"/>
        <end position="205"/>
    </location>
</feature>
<keyword evidence="2" id="KW-1133">Transmembrane helix</keyword>
<keyword evidence="2" id="KW-0472">Membrane</keyword>
<accession>A0AAD7HXW8</accession>
<feature type="region of interest" description="Disordered" evidence="1">
    <location>
        <begin position="318"/>
        <end position="369"/>
    </location>
</feature>
<feature type="region of interest" description="Disordered" evidence="1">
    <location>
        <begin position="510"/>
        <end position="577"/>
    </location>
</feature>
<feature type="region of interest" description="Disordered" evidence="1">
    <location>
        <begin position="238"/>
        <end position="297"/>
    </location>
</feature>
<name>A0AAD7HXW8_9AGAR</name>
<feature type="region of interest" description="Disordered" evidence="1">
    <location>
        <begin position="632"/>
        <end position="651"/>
    </location>
</feature>
<evidence type="ECO:0000313" key="4">
    <source>
        <dbReference type="Proteomes" id="UP001215598"/>
    </source>
</evidence>
<comment type="caution">
    <text evidence="3">The sequence shown here is derived from an EMBL/GenBank/DDBJ whole genome shotgun (WGS) entry which is preliminary data.</text>
</comment>
<evidence type="ECO:0000313" key="3">
    <source>
        <dbReference type="EMBL" id="KAJ7730160.1"/>
    </source>
</evidence>
<sequence length="651" mass="68599">MRQRCTPSDRLNPRLPVPERTVAPGESPPVQNRPYYASPPVEVAPQDDAPQKVESIAGALSFASAAVPTSSASVDSSSPSTLASSTTTLLTASSSFFSATVLSASVTDSSSSTTASSSTSPVVSSPAPSSPSTPSSLSSSVSSTTSASSSDSPPPSVIASPSASISSAAAVPPQTMTHGAPFYAAIALAALILFAFVVAIVACLFRIRNRRRESREAVSNIAWDPVVLADEKEPTAPNLFSFTGDRDVGEPKRSDSVLSSRASYPHPFDTSYHQHQPPFEPYQQRPNPFADTTYYSPHHLPPLADSAAYPLPPIPLSNGGPYPTARPLPAHLADRDPHRVSLSTSSSARRSARSAASSRSGSVRSHLPSASTLCVTNGSASRASTALGVHEEQDEDGDTEQEKRIGAPQHAANFAAGFGAPFAQSAHELGTPREQDGLTRPRFMSLGDGRGLEVPWRRESFAVRGGGEPGWAPLRPPPDTGHLDESQGQGEGWTQAIRASVLHALHAVTGATTPNSDDETRVDGGDGLTLGHAPSTRRERREEGWRRFAQQEREKELERERSMSSRGSTIGMRGGGGYLQPPALALQPSMASDVTATNQSLRTNNSQVPLIPRPGPALMSRTSSMTCSLYSTMSAVPPIPPRPAYGYGSRG</sequence>
<protein>
    <submittedName>
        <fullName evidence="3">Uncharacterized protein</fullName>
    </submittedName>
</protein>
<evidence type="ECO:0000256" key="1">
    <source>
        <dbReference type="SAM" id="MobiDB-lite"/>
    </source>
</evidence>
<dbReference type="AlphaFoldDB" id="A0AAD7HXW8"/>
<feature type="compositionally biased region" description="Basic and acidic residues" evidence="1">
    <location>
        <begin position="244"/>
        <end position="255"/>
    </location>
</feature>
<dbReference type="EMBL" id="JARKIB010000161">
    <property type="protein sequence ID" value="KAJ7730160.1"/>
    <property type="molecule type" value="Genomic_DNA"/>
</dbReference>
<evidence type="ECO:0000256" key="2">
    <source>
        <dbReference type="SAM" id="Phobius"/>
    </source>
</evidence>
<keyword evidence="2" id="KW-0812">Transmembrane</keyword>
<organism evidence="3 4">
    <name type="scientific">Mycena metata</name>
    <dbReference type="NCBI Taxonomy" id="1033252"/>
    <lineage>
        <taxon>Eukaryota</taxon>
        <taxon>Fungi</taxon>
        <taxon>Dikarya</taxon>
        <taxon>Basidiomycota</taxon>
        <taxon>Agaricomycotina</taxon>
        <taxon>Agaricomycetes</taxon>
        <taxon>Agaricomycetidae</taxon>
        <taxon>Agaricales</taxon>
        <taxon>Marasmiineae</taxon>
        <taxon>Mycenaceae</taxon>
        <taxon>Mycena</taxon>
    </lineage>
</organism>
<feature type="compositionally biased region" description="Low complexity" evidence="1">
    <location>
        <begin position="340"/>
        <end position="365"/>
    </location>
</feature>
<gene>
    <name evidence="3" type="ORF">B0H16DRAFT_222051</name>
</gene>
<dbReference type="Proteomes" id="UP001215598">
    <property type="component" value="Unassembled WGS sequence"/>
</dbReference>
<keyword evidence="4" id="KW-1185">Reference proteome</keyword>